<organism evidence="1 2">
    <name type="scientific">Vreelandella venusta</name>
    <dbReference type="NCBI Taxonomy" id="44935"/>
    <lineage>
        <taxon>Bacteria</taxon>
        <taxon>Pseudomonadati</taxon>
        <taxon>Pseudomonadota</taxon>
        <taxon>Gammaproteobacteria</taxon>
        <taxon>Oceanospirillales</taxon>
        <taxon>Halomonadaceae</taxon>
        <taxon>Vreelandella</taxon>
    </lineage>
</organism>
<evidence type="ECO:0000313" key="1">
    <source>
        <dbReference type="EMBL" id="QRL02984.1"/>
    </source>
</evidence>
<dbReference type="NCBIfam" id="TIGR02122">
    <property type="entry name" value="TRAP_TAXI"/>
    <property type="match status" value="2"/>
</dbReference>
<dbReference type="PANTHER" id="PTHR42941:SF1">
    <property type="entry name" value="SLL1037 PROTEIN"/>
    <property type="match status" value="1"/>
</dbReference>
<accession>A0AAP9ZCJ1</accession>
<dbReference type="PANTHER" id="PTHR42941">
    <property type="entry name" value="SLL1037 PROTEIN"/>
    <property type="match status" value="1"/>
</dbReference>
<dbReference type="RefSeq" id="WP_146945346.1">
    <property type="nucleotide sequence ID" value="NZ_BJUL01000030.1"/>
</dbReference>
<dbReference type="AlphaFoldDB" id="A0AAP9ZCJ1"/>
<reference evidence="1" key="1">
    <citation type="submission" date="2020-12" db="EMBL/GenBank/DDBJ databases">
        <title>Genome reconstruction of Halomonas venusta strain DSM 4743.</title>
        <authorList>
            <person name="Aguirre-Garrido J.F."/>
            <person name="Hernandez-Soto L.M."/>
            <person name="Martinez-Abarca F."/>
        </authorList>
    </citation>
    <scope>NUCLEOTIDE SEQUENCE</scope>
    <source>
        <strain evidence="1">4743</strain>
    </source>
</reference>
<sequence length="346" mass="36928">MKNITSKVLSSKVLSPKVLSPKVLCGVGATLLLAGCGGDSKPNIAIGPPASTTQGVSQLLFDAYGIGSDKYNTYQEGFGAALDGVQDGNIDISIGILGLPSGSIENLQASSGDARLISLSDDAIDYIEENSAYKRFTIPANSYAFQNEDVNTITAYAILVGNTNTIDEELGYELARLMHEHAEENTHSQSAFITLENALNGSEGLPIHPGAKKYYEEQGLTVNNPVAELGETEAKEEFILGTGSQGGTYYPLGGEMATIWNRYLENYNFTNIETGASIENLVSIRDNGMDLGMTVHAPAQDAVAGRGEFESGAIDNVAFIGHIYPEVIQIITRERSNIDSLSDLTD</sequence>
<dbReference type="Gene3D" id="3.40.190.10">
    <property type="entry name" value="Periplasmic binding protein-like II"/>
    <property type="match status" value="2"/>
</dbReference>
<proteinExistence type="predicted"/>
<dbReference type="Proteomes" id="UP000663479">
    <property type="component" value="Chromosome"/>
</dbReference>
<dbReference type="SUPFAM" id="SSF53850">
    <property type="entry name" value="Periplasmic binding protein-like II"/>
    <property type="match status" value="2"/>
</dbReference>
<protein>
    <submittedName>
        <fullName evidence="1">TAXI family TRAP transporter solute-binding subunit</fullName>
    </submittedName>
</protein>
<dbReference type="Pfam" id="PF16868">
    <property type="entry name" value="NMT1_3"/>
    <property type="match status" value="2"/>
</dbReference>
<dbReference type="EMBL" id="CP066539">
    <property type="protein sequence ID" value="QRL02984.1"/>
    <property type="molecule type" value="Genomic_DNA"/>
</dbReference>
<name>A0AAP9ZCJ1_9GAMM</name>
<dbReference type="InterPro" id="IPR011852">
    <property type="entry name" value="TRAP_TAXI"/>
</dbReference>
<evidence type="ECO:0000313" key="2">
    <source>
        <dbReference type="Proteomes" id="UP000663479"/>
    </source>
</evidence>
<gene>
    <name evidence="1" type="ORF">JDS37_17180</name>
</gene>